<comment type="function">
    <text evidence="12">Required for disulfide bond formation in some proteins.</text>
</comment>
<gene>
    <name evidence="12" type="primary">bdbC</name>
    <name evidence="14" type="ORF">ACFSTF_08335</name>
</gene>
<feature type="transmembrane region" description="Helical" evidence="13">
    <location>
        <begin position="44"/>
        <end position="62"/>
    </location>
</feature>
<name>A0ABW5PR12_9BACI</name>
<keyword evidence="8 12" id="KW-0472">Membrane</keyword>
<evidence type="ECO:0000256" key="13">
    <source>
        <dbReference type="SAM" id="Phobius"/>
    </source>
</evidence>
<proteinExistence type="inferred from homology"/>
<dbReference type="InterPro" id="IPR023380">
    <property type="entry name" value="DsbB-like_sf"/>
</dbReference>
<feature type="disulfide bond" description="Redox-active" evidence="12">
    <location>
        <begin position="40"/>
        <end position="43"/>
    </location>
</feature>
<keyword evidence="9 12" id="KW-1015">Disulfide bond</keyword>
<dbReference type="RefSeq" id="WP_141190812.1">
    <property type="nucleotide sequence ID" value="NZ_JBHUMR010000009.1"/>
</dbReference>
<evidence type="ECO:0000256" key="1">
    <source>
        <dbReference type="ARBA" id="ARBA00004141"/>
    </source>
</evidence>
<reference evidence="15" key="1">
    <citation type="journal article" date="2019" name="Int. J. Syst. Evol. Microbiol.">
        <title>The Global Catalogue of Microorganisms (GCM) 10K type strain sequencing project: providing services to taxonomists for standard genome sequencing and annotation.</title>
        <authorList>
            <consortium name="The Broad Institute Genomics Platform"/>
            <consortium name="The Broad Institute Genome Sequencing Center for Infectious Disease"/>
            <person name="Wu L."/>
            <person name="Ma J."/>
        </authorList>
    </citation>
    <scope>NUCLEOTIDE SEQUENCE [LARGE SCALE GENOMIC DNA]</scope>
    <source>
        <strain evidence="15">TISTR 2241</strain>
    </source>
</reference>
<comment type="similarity">
    <text evidence="2 12">Belongs to the DsbB family. BdbC subfamily.</text>
</comment>
<evidence type="ECO:0000256" key="11">
    <source>
        <dbReference type="ARBA" id="ARBA00023284"/>
    </source>
</evidence>
<dbReference type="InterPro" id="IPR003752">
    <property type="entry name" value="DiS_bond_form_DsbB/BdbC"/>
</dbReference>
<feature type="transmembrane region" description="Helical" evidence="13">
    <location>
        <begin position="69"/>
        <end position="88"/>
    </location>
</feature>
<evidence type="ECO:0000256" key="6">
    <source>
        <dbReference type="ARBA" id="ARBA00022989"/>
    </source>
</evidence>
<evidence type="ECO:0000256" key="7">
    <source>
        <dbReference type="ARBA" id="ARBA00023002"/>
    </source>
</evidence>
<keyword evidence="15" id="KW-1185">Reference proteome</keyword>
<evidence type="ECO:0000256" key="10">
    <source>
        <dbReference type="ARBA" id="ARBA00023186"/>
    </source>
</evidence>
<protein>
    <recommendedName>
        <fullName evidence="12">Probable disulfide formation protein</fullName>
    </recommendedName>
    <alternativeName>
        <fullName evidence="12">Disulfide oxidoreductase</fullName>
    </alternativeName>
    <alternativeName>
        <fullName evidence="12">Thiol-disulfide oxidoreductase</fullName>
    </alternativeName>
</protein>
<evidence type="ECO:0000256" key="9">
    <source>
        <dbReference type="ARBA" id="ARBA00023157"/>
    </source>
</evidence>
<evidence type="ECO:0000313" key="14">
    <source>
        <dbReference type="EMBL" id="MFD2617320.1"/>
    </source>
</evidence>
<evidence type="ECO:0000256" key="8">
    <source>
        <dbReference type="ARBA" id="ARBA00023136"/>
    </source>
</evidence>
<dbReference type="PANTHER" id="PTHR43469:SF1">
    <property type="entry name" value="SPBETA PROPHAGE-DERIVED DISULFIDE BOND FORMATION PROTEIN B"/>
    <property type="match status" value="1"/>
</dbReference>
<evidence type="ECO:0000256" key="12">
    <source>
        <dbReference type="HAMAP-Rule" id="MF_00287"/>
    </source>
</evidence>
<evidence type="ECO:0000256" key="4">
    <source>
        <dbReference type="ARBA" id="ARBA00022692"/>
    </source>
</evidence>
<dbReference type="PIRSF" id="PIRSF036659">
    <property type="entry name" value="BdbC"/>
    <property type="match status" value="1"/>
</dbReference>
<evidence type="ECO:0000313" key="15">
    <source>
        <dbReference type="Proteomes" id="UP001597458"/>
    </source>
</evidence>
<feature type="transmembrane region" description="Helical" evidence="13">
    <location>
        <begin position="12"/>
        <end position="32"/>
    </location>
</feature>
<dbReference type="NCBIfam" id="NF002849">
    <property type="entry name" value="PRK03113.1"/>
    <property type="match status" value="1"/>
</dbReference>
<comment type="caution">
    <text evidence="14">The sequence shown here is derived from an EMBL/GenBank/DDBJ whole genome shotgun (WGS) entry which is preliminary data.</text>
</comment>
<dbReference type="SUPFAM" id="SSF158442">
    <property type="entry name" value="DsbB-like"/>
    <property type="match status" value="1"/>
</dbReference>
<keyword evidence="11 12" id="KW-0676">Redox-active center</keyword>
<keyword evidence="5 12" id="KW-0249">Electron transport</keyword>
<keyword evidence="10 12" id="KW-0143">Chaperone</keyword>
<dbReference type="Pfam" id="PF02600">
    <property type="entry name" value="DsbB"/>
    <property type="match status" value="1"/>
</dbReference>
<keyword evidence="6 12" id="KW-1133">Transmembrane helix</keyword>
<sequence>MKNNENQDGFNYRLYLAWLMAILATFGSLYLSEILGWTPCKLCWFQRIFMYPLTILLGIACFRNDRQIALYILPLSMVGGLISAYHYAEQHIQALQGQTFCGAGVSCSQKYFELFGFITIPFLALIAFTGISLFVWTDYRKNKNFK</sequence>
<dbReference type="InterPro" id="IPR012187">
    <property type="entry name" value="Disulphide_bond_form_BdbC"/>
</dbReference>
<evidence type="ECO:0000256" key="5">
    <source>
        <dbReference type="ARBA" id="ARBA00022982"/>
    </source>
</evidence>
<accession>A0ABW5PR12</accession>
<organism evidence="14 15">
    <name type="scientific">Terrilactibacillus laevilacticus</name>
    <dbReference type="NCBI Taxonomy" id="1380157"/>
    <lineage>
        <taxon>Bacteria</taxon>
        <taxon>Bacillati</taxon>
        <taxon>Bacillota</taxon>
        <taxon>Bacilli</taxon>
        <taxon>Bacillales</taxon>
        <taxon>Bacillaceae</taxon>
        <taxon>Terrilactibacillus</taxon>
    </lineage>
</organism>
<comment type="subcellular location">
    <subcellularLocation>
        <location evidence="12">Cell membrane</location>
        <topology evidence="12">Multi-pass membrane protein</topology>
    </subcellularLocation>
    <subcellularLocation>
        <location evidence="1">Membrane</location>
        <topology evidence="1">Multi-pass membrane protein</topology>
    </subcellularLocation>
</comment>
<dbReference type="HAMAP" id="MF_00287">
    <property type="entry name" value="BdbC"/>
    <property type="match status" value="1"/>
</dbReference>
<feature type="transmembrane region" description="Helical" evidence="13">
    <location>
        <begin position="114"/>
        <end position="136"/>
    </location>
</feature>
<dbReference type="PANTHER" id="PTHR43469">
    <property type="entry name" value="DISULFIDE FORMATION PROTEIN-RELATED"/>
    <property type="match status" value="1"/>
</dbReference>
<keyword evidence="3 12" id="KW-0813">Transport</keyword>
<keyword evidence="4 12" id="KW-0812">Transmembrane</keyword>
<evidence type="ECO:0000256" key="3">
    <source>
        <dbReference type="ARBA" id="ARBA00022448"/>
    </source>
</evidence>
<dbReference type="EMBL" id="JBHUMR010000009">
    <property type="protein sequence ID" value="MFD2617320.1"/>
    <property type="molecule type" value="Genomic_DNA"/>
</dbReference>
<keyword evidence="12" id="KW-1003">Cell membrane</keyword>
<feature type="disulfide bond" description="Redox-active" evidence="12">
    <location>
        <begin position="101"/>
        <end position="107"/>
    </location>
</feature>
<evidence type="ECO:0000256" key="2">
    <source>
        <dbReference type="ARBA" id="ARBA00007602"/>
    </source>
</evidence>
<keyword evidence="7 12" id="KW-0560">Oxidoreductase</keyword>
<dbReference type="Proteomes" id="UP001597458">
    <property type="component" value="Unassembled WGS sequence"/>
</dbReference>
<dbReference type="Gene3D" id="1.20.1550.10">
    <property type="entry name" value="DsbB-like"/>
    <property type="match status" value="1"/>
</dbReference>